<dbReference type="PRINTS" id="PR00455">
    <property type="entry name" value="HTHTETR"/>
</dbReference>
<proteinExistence type="predicted"/>
<evidence type="ECO:0000313" key="5">
    <source>
        <dbReference type="EMBL" id="KQB85037.1"/>
    </source>
</evidence>
<evidence type="ECO:0000256" key="1">
    <source>
        <dbReference type="ARBA" id="ARBA00023125"/>
    </source>
</evidence>
<dbReference type="SUPFAM" id="SSF46689">
    <property type="entry name" value="Homeodomain-like"/>
    <property type="match status" value="1"/>
</dbReference>
<dbReference type="Proteomes" id="UP000050517">
    <property type="component" value="Unassembled WGS sequence"/>
</dbReference>
<organism evidence="5 6">
    <name type="scientific">Corynebacterium oculi</name>
    <dbReference type="NCBI Taxonomy" id="1544416"/>
    <lineage>
        <taxon>Bacteria</taxon>
        <taxon>Bacillati</taxon>
        <taxon>Actinomycetota</taxon>
        <taxon>Actinomycetes</taxon>
        <taxon>Mycobacteriales</taxon>
        <taxon>Corynebacteriaceae</taxon>
        <taxon>Corynebacterium</taxon>
    </lineage>
</organism>
<dbReference type="OrthoDB" id="4726108at2"/>
<gene>
    <name evidence="5" type="primary">nicS_1</name>
    <name evidence="5" type="ORF">Cocul_00172</name>
</gene>
<feature type="region of interest" description="Disordered" evidence="3">
    <location>
        <begin position="223"/>
        <end position="243"/>
    </location>
</feature>
<sequence>MARDDLDLALDPQSPEAQSMGKVIDVAMKRFCVKPFSEAKLDAIAKEAGVSKRMIHYHFGNKKGLYQAVLSRAVELLQPPSHRLVIDSAIPVDGIRTVVDAMYVQIARHPVAAQMLHMESLQHILHLTEIAPLFSQAEVILHLDKLLMLGQDAGVFRPGISAYDVFYLVSGLSFLRSQQRDLAVNMFGIDLTNEANTEGVRRMTIDAVLAFLTSNIPHSGHNSYLSTTQSVDEEPESAQAIYE</sequence>
<comment type="caution">
    <text evidence="5">The sequence shown here is derived from an EMBL/GenBank/DDBJ whole genome shotgun (WGS) entry which is preliminary data.</text>
</comment>
<dbReference type="STRING" id="1544416.Cocul_00172"/>
<dbReference type="RefSeq" id="WP_055121419.1">
    <property type="nucleotide sequence ID" value="NZ_LKST01000001.1"/>
</dbReference>
<evidence type="ECO:0000259" key="4">
    <source>
        <dbReference type="PROSITE" id="PS50977"/>
    </source>
</evidence>
<dbReference type="PROSITE" id="PS50977">
    <property type="entry name" value="HTH_TETR_2"/>
    <property type="match status" value="1"/>
</dbReference>
<dbReference type="GO" id="GO:0006355">
    <property type="term" value="P:regulation of DNA-templated transcription"/>
    <property type="evidence" value="ECO:0007669"/>
    <property type="project" value="UniProtKB-ARBA"/>
</dbReference>
<dbReference type="PANTHER" id="PTHR30328:SF54">
    <property type="entry name" value="HTH-TYPE TRANSCRIPTIONAL REPRESSOR SCO4008"/>
    <property type="match status" value="1"/>
</dbReference>
<keyword evidence="1 2" id="KW-0238">DNA-binding</keyword>
<dbReference type="GO" id="GO:0003677">
    <property type="term" value="F:DNA binding"/>
    <property type="evidence" value="ECO:0007669"/>
    <property type="project" value="UniProtKB-UniRule"/>
</dbReference>
<dbReference type="Gene3D" id="1.10.357.10">
    <property type="entry name" value="Tetracycline Repressor, domain 2"/>
    <property type="match status" value="1"/>
</dbReference>
<evidence type="ECO:0000256" key="3">
    <source>
        <dbReference type="SAM" id="MobiDB-lite"/>
    </source>
</evidence>
<dbReference type="PATRIC" id="fig|1544416.3.peg.175"/>
<protein>
    <submittedName>
        <fullName evidence="5">HTH-type transcriptional repressor NicS</fullName>
    </submittedName>
</protein>
<dbReference type="PANTHER" id="PTHR30328">
    <property type="entry name" value="TRANSCRIPTIONAL REPRESSOR"/>
    <property type="match status" value="1"/>
</dbReference>
<dbReference type="InterPro" id="IPR041474">
    <property type="entry name" value="NicS_C"/>
</dbReference>
<feature type="domain" description="HTH tetR-type" evidence="4">
    <location>
        <begin position="17"/>
        <end position="77"/>
    </location>
</feature>
<dbReference type="SUPFAM" id="SSF48498">
    <property type="entry name" value="Tetracyclin repressor-like, C-terminal domain"/>
    <property type="match status" value="1"/>
</dbReference>
<accession>A0A0Q0YRL7</accession>
<dbReference type="EMBL" id="LKST01000001">
    <property type="protein sequence ID" value="KQB85037.1"/>
    <property type="molecule type" value="Genomic_DNA"/>
</dbReference>
<dbReference type="InterPro" id="IPR050109">
    <property type="entry name" value="HTH-type_TetR-like_transc_reg"/>
</dbReference>
<dbReference type="Pfam" id="PF17938">
    <property type="entry name" value="TetR_C_29"/>
    <property type="match status" value="1"/>
</dbReference>
<feature type="DNA-binding region" description="H-T-H motif" evidence="2">
    <location>
        <begin position="40"/>
        <end position="59"/>
    </location>
</feature>
<keyword evidence="6" id="KW-1185">Reference proteome</keyword>
<dbReference type="AlphaFoldDB" id="A0A0Q0YRL7"/>
<dbReference type="InterPro" id="IPR001647">
    <property type="entry name" value="HTH_TetR"/>
</dbReference>
<dbReference type="InterPro" id="IPR009057">
    <property type="entry name" value="Homeodomain-like_sf"/>
</dbReference>
<reference evidence="5 6" key="1">
    <citation type="submission" date="2015-10" db="EMBL/GenBank/DDBJ databases">
        <title>Corynebacteirum lowii and Corynebacterium oculi species nova, derived from human clinical disease and and emended description of Corynebacterium mastiditis.</title>
        <authorList>
            <person name="Bernard K."/>
            <person name="Pacheco A.L."/>
            <person name="Mcdougall C."/>
            <person name="Burtx T."/>
            <person name="Weibe D."/>
            <person name="Tyler S."/>
            <person name="Olson A.B."/>
            <person name="Cnockaert M."/>
            <person name="Eguchi H."/>
            <person name="Kuwahara T."/>
            <person name="Nakayama-Imaohji H."/>
            <person name="Boudewijins M."/>
            <person name="Van Hoecke F."/>
            <person name="Bernier A.-M."/>
            <person name="Vandamme P."/>
        </authorList>
    </citation>
    <scope>NUCLEOTIDE SEQUENCE [LARGE SCALE GENOMIC DNA]</scope>
    <source>
        <strain evidence="5 6">NML 130210</strain>
    </source>
</reference>
<evidence type="ECO:0000313" key="6">
    <source>
        <dbReference type="Proteomes" id="UP000050517"/>
    </source>
</evidence>
<dbReference type="InterPro" id="IPR036271">
    <property type="entry name" value="Tet_transcr_reg_TetR-rel_C_sf"/>
</dbReference>
<evidence type="ECO:0000256" key="2">
    <source>
        <dbReference type="PROSITE-ProRule" id="PRU00335"/>
    </source>
</evidence>
<name>A0A0Q0YRL7_9CORY</name>
<dbReference type="Pfam" id="PF00440">
    <property type="entry name" value="TetR_N"/>
    <property type="match status" value="1"/>
</dbReference>